<reference evidence="4 5" key="1">
    <citation type="journal article" date="2019" name="Nat. Med.">
        <title>A library of human gut bacterial isolates paired with longitudinal multiomics data enables mechanistic microbiome research.</title>
        <authorList>
            <person name="Poyet M."/>
            <person name="Groussin M."/>
            <person name="Gibbons S.M."/>
            <person name="Avila-Pacheco J."/>
            <person name="Jiang X."/>
            <person name="Kearney S.M."/>
            <person name="Perrotta A.R."/>
            <person name="Berdy B."/>
            <person name="Zhao S."/>
            <person name="Lieberman T.D."/>
            <person name="Swanson P.K."/>
            <person name="Smith M."/>
            <person name="Roesemann S."/>
            <person name="Alexander J.E."/>
            <person name="Rich S.A."/>
            <person name="Livny J."/>
            <person name="Vlamakis H."/>
            <person name="Clish C."/>
            <person name="Bullock K."/>
            <person name="Deik A."/>
            <person name="Scott J."/>
            <person name="Pierce K.A."/>
            <person name="Xavier R.J."/>
            <person name="Alm E.J."/>
        </authorList>
    </citation>
    <scope>NUCLEOTIDE SEQUENCE [LARGE SCALE GENOMIC DNA]</scope>
    <source>
        <strain evidence="4 5">BIOML-A1</strain>
    </source>
</reference>
<dbReference type="Gene3D" id="3.40.50.2000">
    <property type="entry name" value="Glycogen Phosphorylase B"/>
    <property type="match status" value="1"/>
</dbReference>
<dbReference type="AlphaFoldDB" id="A0A844KK02"/>
<feature type="binding site" evidence="2">
    <location>
        <position position="251"/>
    </location>
    <ligand>
        <name>substrate</name>
    </ligand>
</feature>
<organism evidence="4 5">
    <name type="scientific">Roseburia faecis</name>
    <dbReference type="NCBI Taxonomy" id="301302"/>
    <lineage>
        <taxon>Bacteria</taxon>
        <taxon>Bacillati</taxon>
        <taxon>Bacillota</taxon>
        <taxon>Clostridia</taxon>
        <taxon>Lachnospirales</taxon>
        <taxon>Lachnospiraceae</taxon>
        <taxon>Roseburia</taxon>
    </lineage>
</organism>
<dbReference type="PANTHER" id="PTHR21015:SF22">
    <property type="entry name" value="GLYCOSYLTRANSFERASE"/>
    <property type="match status" value="1"/>
</dbReference>
<evidence type="ECO:0000259" key="3">
    <source>
        <dbReference type="Pfam" id="PF04101"/>
    </source>
</evidence>
<dbReference type="Pfam" id="PF04101">
    <property type="entry name" value="Glyco_tran_28_C"/>
    <property type="match status" value="1"/>
</dbReference>
<dbReference type="RefSeq" id="WP_155175702.1">
    <property type="nucleotide sequence ID" value="NZ_JBCOAS010000034.1"/>
</dbReference>
<proteinExistence type="predicted"/>
<evidence type="ECO:0000313" key="5">
    <source>
        <dbReference type="Proteomes" id="UP000446657"/>
    </source>
</evidence>
<dbReference type="EMBL" id="WNAL01000007">
    <property type="protein sequence ID" value="MTR80958.1"/>
    <property type="molecule type" value="Genomic_DNA"/>
</dbReference>
<dbReference type="PANTHER" id="PTHR21015">
    <property type="entry name" value="UDP-N-ACETYLGLUCOSAMINE--N-ACETYLMURAMYL-(PENTAPEPTIDE) PYROPHOSPHORYL-UNDECAPRENOL N-ACETYLGLUCOSAMINE TRANSFERASE 1"/>
    <property type="match status" value="1"/>
</dbReference>
<keyword evidence="4" id="KW-0378">Hydrolase</keyword>
<dbReference type="NCBIfam" id="TIGR03590">
    <property type="entry name" value="PseG"/>
    <property type="match status" value="1"/>
</dbReference>
<feature type="active site" description="Proton acceptor" evidence="1">
    <location>
        <position position="16"/>
    </location>
</feature>
<comment type="caution">
    <text evidence="4">The sequence shown here is derived from an EMBL/GenBank/DDBJ whole genome shotgun (WGS) entry which is preliminary data.</text>
</comment>
<dbReference type="GO" id="GO:0016787">
    <property type="term" value="F:hydrolase activity"/>
    <property type="evidence" value="ECO:0007669"/>
    <property type="project" value="UniProtKB-KW"/>
</dbReference>
<feature type="binding site" evidence="2">
    <location>
        <position position="152"/>
    </location>
    <ligand>
        <name>substrate</name>
    </ligand>
</feature>
<evidence type="ECO:0000256" key="2">
    <source>
        <dbReference type="PIRSR" id="PIRSR620023-2"/>
    </source>
</evidence>
<dbReference type="InterPro" id="IPR007235">
    <property type="entry name" value="Glyco_trans_28_C"/>
</dbReference>
<evidence type="ECO:0000313" key="4">
    <source>
        <dbReference type="EMBL" id="MTR80958.1"/>
    </source>
</evidence>
<feature type="domain" description="Glycosyl transferase family 28 C-terminal" evidence="3">
    <location>
        <begin position="171"/>
        <end position="318"/>
    </location>
</feature>
<sequence length="347" mass="40178">MIYFRADANETLASGHIMRCITIALEFVQEGNAVTFLIADANPRVLLERYKLPYIILNTDWNNLEGELEVLVPILKNPEDILIIDSYLVTENYMNTVYTKVKTVYIEDQMQKKYSTHILINYNLYYFIFDYPGKYQDSGTRLFLGAQYAPLRSEFSEHKAYEVRKKARDILVMCGGGDEKGFLKSFLSEISDIGTLHFHIVIGAYNKDKKELKKRYEGRDNIYMYENISNINEVMRMCDIAVSAAGNTLYELCAVGTPTIFFTYSYNQKYDYIGFTENDIMLYAGNIDDGKERIIKNITRYVTSLIDNREKRFKMSNKMTYLIDGLGAKRIVKNILEDEKNVDNTSA</sequence>
<dbReference type="GO" id="GO:0016758">
    <property type="term" value="F:hexosyltransferase activity"/>
    <property type="evidence" value="ECO:0007669"/>
    <property type="project" value="InterPro"/>
</dbReference>
<dbReference type="Gene3D" id="3.40.50.11190">
    <property type="match status" value="1"/>
</dbReference>
<dbReference type="SUPFAM" id="SSF53756">
    <property type="entry name" value="UDP-Glycosyltransferase/glycogen phosphorylase"/>
    <property type="match status" value="1"/>
</dbReference>
<dbReference type="InterPro" id="IPR020023">
    <property type="entry name" value="PseG"/>
</dbReference>
<accession>A0A844KK02</accession>
<name>A0A844KK02_9FIRM</name>
<evidence type="ECO:0000256" key="1">
    <source>
        <dbReference type="PIRSR" id="PIRSR620023-1"/>
    </source>
</evidence>
<gene>
    <name evidence="4" type="primary">pseG</name>
    <name evidence="4" type="ORF">GMD30_04370</name>
</gene>
<dbReference type="EC" id="3.6.1.57" evidence="4"/>
<protein>
    <submittedName>
        <fullName evidence="4">UDP-2,4-diacetamido-2,4, 6-trideoxy-beta-L-altropyranose hydrolase</fullName>
        <ecNumber evidence="4">3.6.1.57</ecNumber>
    </submittedName>
</protein>
<dbReference type="Proteomes" id="UP000446657">
    <property type="component" value="Unassembled WGS sequence"/>
</dbReference>